<keyword evidence="3" id="KW-1185">Reference proteome</keyword>
<dbReference type="EMBL" id="BMXA01000007">
    <property type="protein sequence ID" value="GHA18271.1"/>
    <property type="molecule type" value="Genomic_DNA"/>
</dbReference>
<dbReference type="Gene3D" id="3.30.70.930">
    <property type="match status" value="1"/>
</dbReference>
<dbReference type="Proteomes" id="UP000614811">
    <property type="component" value="Unassembled WGS sequence"/>
</dbReference>
<reference evidence="2" key="2">
    <citation type="submission" date="2020-09" db="EMBL/GenBank/DDBJ databases">
        <authorList>
            <person name="Sun Q."/>
            <person name="Kim S."/>
        </authorList>
    </citation>
    <scope>NUCLEOTIDE SEQUENCE</scope>
    <source>
        <strain evidence="2">KCTC 12711</strain>
    </source>
</reference>
<feature type="domain" description="Thiamin/hydroxymethyl pyrimidine-binding YkoF putative" evidence="1">
    <location>
        <begin position="5"/>
        <end position="70"/>
    </location>
</feature>
<comment type="caution">
    <text evidence="2">The sequence shown here is derived from an EMBL/GenBank/DDBJ whole genome shotgun (WGS) entry which is preliminary data.</text>
</comment>
<gene>
    <name evidence="2" type="primary">ykoF</name>
    <name evidence="2" type="ORF">GCM10008090_29820</name>
</gene>
<dbReference type="InterPro" id="IPR011522">
    <property type="entry name" value="Thiamin/HMP-bd_put_YkoF"/>
</dbReference>
<evidence type="ECO:0000259" key="1">
    <source>
        <dbReference type="Pfam" id="PF07615"/>
    </source>
</evidence>
<organism evidence="2 3">
    <name type="scientific">Arenicella chitinivorans</name>
    <dbReference type="NCBI Taxonomy" id="1329800"/>
    <lineage>
        <taxon>Bacteria</taxon>
        <taxon>Pseudomonadati</taxon>
        <taxon>Pseudomonadota</taxon>
        <taxon>Gammaproteobacteria</taxon>
        <taxon>Arenicellales</taxon>
        <taxon>Arenicellaceae</taxon>
        <taxon>Arenicella</taxon>
    </lineage>
</organism>
<reference evidence="2" key="1">
    <citation type="journal article" date="2014" name="Int. J. Syst. Evol. Microbiol.">
        <title>Complete genome sequence of Corynebacterium casei LMG S-19264T (=DSM 44701T), isolated from a smear-ripened cheese.</title>
        <authorList>
            <consortium name="US DOE Joint Genome Institute (JGI-PGF)"/>
            <person name="Walter F."/>
            <person name="Albersmeier A."/>
            <person name="Kalinowski J."/>
            <person name="Ruckert C."/>
        </authorList>
    </citation>
    <scope>NUCLEOTIDE SEQUENCE</scope>
    <source>
        <strain evidence="2">KCTC 12711</strain>
    </source>
</reference>
<proteinExistence type="predicted"/>
<evidence type="ECO:0000313" key="3">
    <source>
        <dbReference type="Proteomes" id="UP000614811"/>
    </source>
</evidence>
<accession>A0A918S075</accession>
<name>A0A918S075_9GAMM</name>
<dbReference type="SUPFAM" id="SSF89957">
    <property type="entry name" value="MTH1187/YkoF-like"/>
    <property type="match status" value="1"/>
</dbReference>
<dbReference type="AlphaFoldDB" id="A0A918S075"/>
<sequence>MMLSVEISMYPLQDEYKPKIKAFLDQLNQANDVDIRTSNMSTRVFGEFEQVTQLLNSAMRHSMQQFGKIVFVCKYLEGDARQLEGYE</sequence>
<protein>
    <recommendedName>
        <fullName evidence="1">Thiamin/hydroxymethyl pyrimidine-binding YkoF putative domain-containing protein</fullName>
    </recommendedName>
</protein>
<dbReference type="Pfam" id="PF07615">
    <property type="entry name" value="Ykof"/>
    <property type="match status" value="1"/>
</dbReference>
<dbReference type="InterPro" id="IPR029756">
    <property type="entry name" value="MTH1187/YkoF-like"/>
</dbReference>
<evidence type="ECO:0000313" key="2">
    <source>
        <dbReference type="EMBL" id="GHA18271.1"/>
    </source>
</evidence>
<dbReference type="RefSeq" id="WP_189402511.1">
    <property type="nucleotide sequence ID" value="NZ_BMXA01000007.1"/>
</dbReference>